<evidence type="ECO:0000313" key="7">
    <source>
        <dbReference type="EMBL" id="EET62606.1"/>
    </source>
</evidence>
<evidence type="ECO:0000256" key="5">
    <source>
        <dbReference type="ARBA" id="ARBA00023136"/>
    </source>
</evidence>
<proteinExistence type="predicted"/>
<dbReference type="InterPro" id="IPR005598">
    <property type="entry name" value="ATP_synth_I"/>
</dbReference>
<dbReference type="RefSeq" id="WP_006860441.1">
    <property type="nucleotide sequence ID" value="NZ_ACCL02000002.1"/>
</dbReference>
<feature type="transmembrane region" description="Helical" evidence="6">
    <location>
        <begin position="18"/>
        <end position="36"/>
    </location>
</feature>
<dbReference type="Pfam" id="PF03899">
    <property type="entry name" value="ATP-synt_I"/>
    <property type="match status" value="1"/>
</dbReference>
<comment type="caution">
    <text evidence="7">The sequence shown here is derived from an EMBL/GenBank/DDBJ whole genome shotgun (WGS) entry which is preliminary data.</text>
</comment>
<evidence type="ECO:0000256" key="4">
    <source>
        <dbReference type="ARBA" id="ARBA00022989"/>
    </source>
</evidence>
<dbReference type="OrthoDB" id="1778891at2"/>
<evidence type="ECO:0008006" key="9">
    <source>
        <dbReference type="Google" id="ProtNLM"/>
    </source>
</evidence>
<keyword evidence="2" id="KW-1003">Cell membrane</keyword>
<feature type="transmembrane region" description="Helical" evidence="6">
    <location>
        <begin position="42"/>
        <end position="63"/>
    </location>
</feature>
<organism evidence="7 8">
    <name type="scientific">Marvinbryantia formatexigens DSM 14469</name>
    <dbReference type="NCBI Taxonomy" id="478749"/>
    <lineage>
        <taxon>Bacteria</taxon>
        <taxon>Bacillati</taxon>
        <taxon>Bacillota</taxon>
        <taxon>Clostridia</taxon>
        <taxon>Lachnospirales</taxon>
        <taxon>Lachnospiraceae</taxon>
        <taxon>Marvinbryantia</taxon>
    </lineage>
</organism>
<sequence>MERIKRFCKNLHPTLKELLCGIFLWGLLLALVLVWFSDSKPAFLLSLFAGVLAAAGMAFHMCHFIEDSLELTQEDASRHMKKGTVLRIAAAMVLAVLVWLLDGDIVAVFLGLLTLKLGAYTQPLIHRLTGRAKKA</sequence>
<feature type="transmembrane region" description="Helical" evidence="6">
    <location>
        <begin position="84"/>
        <end position="101"/>
    </location>
</feature>
<name>C6LAJ9_9FIRM</name>
<evidence type="ECO:0000256" key="2">
    <source>
        <dbReference type="ARBA" id="ARBA00022475"/>
    </source>
</evidence>
<keyword evidence="8" id="KW-1185">Reference proteome</keyword>
<reference evidence="7" key="1">
    <citation type="submission" date="2009-07" db="EMBL/GenBank/DDBJ databases">
        <authorList>
            <person name="Weinstock G."/>
            <person name="Sodergren E."/>
            <person name="Clifton S."/>
            <person name="Fulton L."/>
            <person name="Fulton B."/>
            <person name="Courtney L."/>
            <person name="Fronick C."/>
            <person name="Harrison M."/>
            <person name="Strong C."/>
            <person name="Farmer C."/>
            <person name="Delahaunty K."/>
            <person name="Markovic C."/>
            <person name="Hall O."/>
            <person name="Minx P."/>
            <person name="Tomlinson C."/>
            <person name="Mitreva M."/>
            <person name="Nelson J."/>
            <person name="Hou S."/>
            <person name="Wollam A."/>
            <person name="Pepin K.H."/>
            <person name="Johnson M."/>
            <person name="Bhonagiri V."/>
            <person name="Nash W.E."/>
            <person name="Warren W."/>
            <person name="Chinwalla A."/>
            <person name="Mardis E.R."/>
            <person name="Wilson R.K."/>
        </authorList>
    </citation>
    <scope>NUCLEOTIDE SEQUENCE [LARGE SCALE GENOMIC DNA]</scope>
    <source>
        <strain evidence="7">DSM 14469</strain>
    </source>
</reference>
<keyword evidence="5 6" id="KW-0472">Membrane</keyword>
<dbReference type="Proteomes" id="UP000005561">
    <property type="component" value="Unassembled WGS sequence"/>
</dbReference>
<evidence type="ECO:0000313" key="8">
    <source>
        <dbReference type="Proteomes" id="UP000005561"/>
    </source>
</evidence>
<dbReference type="STRING" id="168384.SAMN05660368_02888"/>
<evidence type="ECO:0000256" key="6">
    <source>
        <dbReference type="SAM" id="Phobius"/>
    </source>
</evidence>
<keyword evidence="3 6" id="KW-0812">Transmembrane</keyword>
<dbReference type="GO" id="GO:0005886">
    <property type="term" value="C:plasma membrane"/>
    <property type="evidence" value="ECO:0007669"/>
    <property type="project" value="UniProtKB-SubCell"/>
</dbReference>
<feature type="transmembrane region" description="Helical" evidence="6">
    <location>
        <begin position="107"/>
        <end position="125"/>
    </location>
</feature>
<comment type="subcellular location">
    <subcellularLocation>
        <location evidence="1">Cell membrane</location>
        <topology evidence="1">Multi-pass membrane protein</topology>
    </subcellularLocation>
</comment>
<accession>C6LAJ9</accession>
<keyword evidence="4 6" id="KW-1133">Transmembrane helix</keyword>
<gene>
    <name evidence="7" type="ORF">BRYFOR_05641</name>
</gene>
<protein>
    <recommendedName>
        <fullName evidence="9">ATP synthase I chain</fullName>
    </recommendedName>
</protein>
<evidence type="ECO:0000256" key="3">
    <source>
        <dbReference type="ARBA" id="ARBA00022692"/>
    </source>
</evidence>
<evidence type="ECO:0000256" key="1">
    <source>
        <dbReference type="ARBA" id="ARBA00004651"/>
    </source>
</evidence>
<dbReference type="EMBL" id="ACCL02000002">
    <property type="protein sequence ID" value="EET62606.1"/>
    <property type="molecule type" value="Genomic_DNA"/>
</dbReference>
<dbReference type="AlphaFoldDB" id="C6LAJ9"/>